<evidence type="ECO:0000313" key="2">
    <source>
        <dbReference type="EMBL" id="KAG5392691.1"/>
    </source>
</evidence>
<keyword evidence="3" id="KW-1185">Reference proteome</keyword>
<dbReference type="Proteomes" id="UP000823674">
    <property type="component" value="Chromosome A06"/>
</dbReference>
<sequence length="66" mass="8085">MKTVYSSEKSDRYINRHIVSDDRPKKKLINFPSRHNKTKNYEKDKEKKREREERNKFQSGDIVNED</sequence>
<name>A0ABQ7M5S5_BRACM</name>
<gene>
    <name evidence="2" type="primary">A06g502300.1_BraROA</name>
    <name evidence="2" type="ORF">IGI04_022654</name>
</gene>
<feature type="compositionally biased region" description="Basic and acidic residues" evidence="1">
    <location>
        <begin position="8"/>
        <end position="24"/>
    </location>
</feature>
<accession>A0ABQ7M5S5</accession>
<dbReference type="EMBL" id="JADBGQ010000006">
    <property type="protein sequence ID" value="KAG5392691.1"/>
    <property type="molecule type" value="Genomic_DNA"/>
</dbReference>
<feature type="region of interest" description="Disordered" evidence="1">
    <location>
        <begin position="1"/>
        <end position="66"/>
    </location>
</feature>
<feature type="compositionally biased region" description="Basic and acidic residues" evidence="1">
    <location>
        <begin position="39"/>
        <end position="56"/>
    </location>
</feature>
<comment type="caution">
    <text evidence="2">The sequence shown here is derived from an EMBL/GenBank/DDBJ whole genome shotgun (WGS) entry which is preliminary data.</text>
</comment>
<protein>
    <submittedName>
        <fullName evidence="2">Uncharacterized protein</fullName>
    </submittedName>
</protein>
<proteinExistence type="predicted"/>
<organism evidence="2 3">
    <name type="scientific">Brassica rapa subsp. trilocularis</name>
    <dbReference type="NCBI Taxonomy" id="1813537"/>
    <lineage>
        <taxon>Eukaryota</taxon>
        <taxon>Viridiplantae</taxon>
        <taxon>Streptophyta</taxon>
        <taxon>Embryophyta</taxon>
        <taxon>Tracheophyta</taxon>
        <taxon>Spermatophyta</taxon>
        <taxon>Magnoliopsida</taxon>
        <taxon>eudicotyledons</taxon>
        <taxon>Gunneridae</taxon>
        <taxon>Pentapetalae</taxon>
        <taxon>rosids</taxon>
        <taxon>malvids</taxon>
        <taxon>Brassicales</taxon>
        <taxon>Brassicaceae</taxon>
        <taxon>Brassiceae</taxon>
        <taxon>Brassica</taxon>
    </lineage>
</organism>
<evidence type="ECO:0000313" key="3">
    <source>
        <dbReference type="Proteomes" id="UP000823674"/>
    </source>
</evidence>
<evidence type="ECO:0000256" key="1">
    <source>
        <dbReference type="SAM" id="MobiDB-lite"/>
    </source>
</evidence>
<reference evidence="2 3" key="1">
    <citation type="submission" date="2021-03" db="EMBL/GenBank/DDBJ databases">
        <authorList>
            <person name="King G.J."/>
            <person name="Bancroft I."/>
            <person name="Baten A."/>
            <person name="Bloomfield J."/>
            <person name="Borpatragohain P."/>
            <person name="He Z."/>
            <person name="Irish N."/>
            <person name="Irwin J."/>
            <person name="Liu K."/>
            <person name="Mauleon R.P."/>
            <person name="Moore J."/>
            <person name="Morris R."/>
            <person name="Ostergaard L."/>
            <person name="Wang B."/>
            <person name="Wells R."/>
        </authorList>
    </citation>
    <scope>NUCLEOTIDE SEQUENCE [LARGE SCALE GENOMIC DNA]</scope>
    <source>
        <strain evidence="2">R-o-18</strain>
        <tissue evidence="2">Leaf</tissue>
    </source>
</reference>